<dbReference type="PANTHER" id="PTHR43214">
    <property type="entry name" value="TWO-COMPONENT RESPONSE REGULATOR"/>
    <property type="match status" value="1"/>
</dbReference>
<evidence type="ECO:0000256" key="2">
    <source>
        <dbReference type="ARBA" id="ARBA00023015"/>
    </source>
</evidence>
<proteinExistence type="predicted"/>
<dbReference type="InterPro" id="IPR058245">
    <property type="entry name" value="NreC/VraR/RcsB-like_REC"/>
</dbReference>
<protein>
    <submittedName>
        <fullName evidence="8">LuxR family two component transcriptional regulator</fullName>
    </submittedName>
</protein>
<dbReference type="PRINTS" id="PR00038">
    <property type="entry name" value="HTHLUXR"/>
</dbReference>
<dbReference type="InterPro" id="IPR016032">
    <property type="entry name" value="Sig_transdc_resp-reg_C-effctor"/>
</dbReference>
<evidence type="ECO:0000259" key="6">
    <source>
        <dbReference type="PROSITE" id="PS50043"/>
    </source>
</evidence>
<dbReference type="RefSeq" id="WP_114771412.1">
    <property type="nucleotide sequence ID" value="NZ_QQBB01000007.1"/>
</dbReference>
<feature type="domain" description="Response regulatory" evidence="7">
    <location>
        <begin position="3"/>
        <end position="119"/>
    </location>
</feature>
<dbReference type="Pfam" id="PF00072">
    <property type="entry name" value="Response_reg"/>
    <property type="match status" value="1"/>
</dbReference>
<dbReference type="InterPro" id="IPR000792">
    <property type="entry name" value="Tscrpt_reg_LuxR_C"/>
</dbReference>
<dbReference type="PROSITE" id="PS50110">
    <property type="entry name" value="RESPONSE_REGULATORY"/>
    <property type="match status" value="1"/>
</dbReference>
<evidence type="ECO:0000256" key="5">
    <source>
        <dbReference type="PROSITE-ProRule" id="PRU00169"/>
    </source>
</evidence>
<keyword evidence="9" id="KW-1185">Reference proteome</keyword>
<dbReference type="Proteomes" id="UP000254925">
    <property type="component" value="Unassembled WGS sequence"/>
</dbReference>
<dbReference type="CDD" id="cd06170">
    <property type="entry name" value="LuxR_C_like"/>
    <property type="match status" value="1"/>
</dbReference>
<dbReference type="SMART" id="SM00448">
    <property type="entry name" value="REC"/>
    <property type="match status" value="1"/>
</dbReference>
<gene>
    <name evidence="8" type="ORF">DES45_10794</name>
</gene>
<dbReference type="PROSITE" id="PS50043">
    <property type="entry name" value="HTH_LUXR_2"/>
    <property type="match status" value="1"/>
</dbReference>
<dbReference type="InterPro" id="IPR011006">
    <property type="entry name" value="CheY-like_superfamily"/>
</dbReference>
<organism evidence="8 9">
    <name type="scientific">Microvirga subterranea</name>
    <dbReference type="NCBI Taxonomy" id="186651"/>
    <lineage>
        <taxon>Bacteria</taxon>
        <taxon>Pseudomonadati</taxon>
        <taxon>Pseudomonadota</taxon>
        <taxon>Alphaproteobacteria</taxon>
        <taxon>Hyphomicrobiales</taxon>
        <taxon>Methylobacteriaceae</taxon>
        <taxon>Microvirga</taxon>
    </lineage>
</organism>
<dbReference type="InterPro" id="IPR001789">
    <property type="entry name" value="Sig_transdc_resp-reg_receiver"/>
</dbReference>
<dbReference type="OrthoDB" id="9814495at2"/>
<keyword evidence="2" id="KW-0805">Transcription regulation</keyword>
<evidence type="ECO:0000256" key="1">
    <source>
        <dbReference type="ARBA" id="ARBA00022553"/>
    </source>
</evidence>
<evidence type="ECO:0000313" key="9">
    <source>
        <dbReference type="Proteomes" id="UP000254925"/>
    </source>
</evidence>
<dbReference type="InterPro" id="IPR039420">
    <property type="entry name" value="WalR-like"/>
</dbReference>
<dbReference type="SMART" id="SM00421">
    <property type="entry name" value="HTH_LUXR"/>
    <property type="match status" value="1"/>
</dbReference>
<dbReference type="GO" id="GO:0000160">
    <property type="term" value="P:phosphorelay signal transduction system"/>
    <property type="evidence" value="ECO:0007669"/>
    <property type="project" value="InterPro"/>
</dbReference>
<evidence type="ECO:0000313" key="8">
    <source>
        <dbReference type="EMBL" id="RDI57177.1"/>
    </source>
</evidence>
<keyword evidence="1 5" id="KW-0597">Phosphoprotein</keyword>
<dbReference type="SUPFAM" id="SSF46894">
    <property type="entry name" value="C-terminal effector domain of the bipartite response regulators"/>
    <property type="match status" value="1"/>
</dbReference>
<feature type="domain" description="HTH luxR-type" evidence="6">
    <location>
        <begin position="141"/>
        <end position="206"/>
    </location>
</feature>
<dbReference type="GO" id="GO:0003677">
    <property type="term" value="F:DNA binding"/>
    <property type="evidence" value="ECO:0007669"/>
    <property type="project" value="UniProtKB-KW"/>
</dbReference>
<reference evidence="8 9" key="1">
    <citation type="submission" date="2018-07" db="EMBL/GenBank/DDBJ databases">
        <title>Genomic Encyclopedia of Type Strains, Phase IV (KMG-IV): sequencing the most valuable type-strain genomes for metagenomic binning, comparative biology and taxonomic classification.</title>
        <authorList>
            <person name="Goeker M."/>
        </authorList>
    </citation>
    <scope>NUCLEOTIDE SEQUENCE [LARGE SCALE GENOMIC DNA]</scope>
    <source>
        <strain evidence="8 9">DSM 14364</strain>
    </source>
</reference>
<keyword evidence="3" id="KW-0238">DNA-binding</keyword>
<name>A0A370HIA3_9HYPH</name>
<keyword evidence="4" id="KW-0804">Transcription</keyword>
<dbReference type="Gene3D" id="3.40.50.2300">
    <property type="match status" value="1"/>
</dbReference>
<evidence type="ECO:0000256" key="4">
    <source>
        <dbReference type="ARBA" id="ARBA00023163"/>
    </source>
</evidence>
<dbReference type="GO" id="GO:0006355">
    <property type="term" value="P:regulation of DNA-templated transcription"/>
    <property type="evidence" value="ECO:0007669"/>
    <property type="project" value="InterPro"/>
</dbReference>
<comment type="caution">
    <text evidence="8">The sequence shown here is derived from an EMBL/GenBank/DDBJ whole genome shotgun (WGS) entry which is preliminary data.</text>
</comment>
<feature type="modified residue" description="4-aspartylphosphate" evidence="5">
    <location>
        <position position="54"/>
    </location>
</feature>
<evidence type="ECO:0000256" key="3">
    <source>
        <dbReference type="ARBA" id="ARBA00023125"/>
    </source>
</evidence>
<dbReference type="PANTHER" id="PTHR43214:SF41">
    <property type="entry name" value="NITRATE_NITRITE RESPONSE REGULATOR PROTEIN NARP"/>
    <property type="match status" value="1"/>
</dbReference>
<dbReference type="CDD" id="cd17535">
    <property type="entry name" value="REC_NarL-like"/>
    <property type="match status" value="1"/>
</dbReference>
<evidence type="ECO:0000259" key="7">
    <source>
        <dbReference type="PROSITE" id="PS50110"/>
    </source>
</evidence>
<dbReference type="Pfam" id="PF00196">
    <property type="entry name" value="GerE"/>
    <property type="match status" value="1"/>
</dbReference>
<accession>A0A370HIA3</accession>
<sequence length="210" mass="23041">MTRILIADDHDVVRSGLVAILGNQPGWEVVAEAEDGRRAVQLAAETLPDVAVLDYQLPLMNGADATREIRAARPQTEVLIFTMHESEPLLRELLEAGARGYLLKSDARRFLIAAVESLSNHKPFFTGKVSETLLNAYLSHGRVGDGTLTTRERSVVQLIAEGHSNKEVAQILGVNLKTVESHRAAAMRKVNVNSTATLVRYAIRNKLVEP</sequence>
<dbReference type="AlphaFoldDB" id="A0A370HIA3"/>
<dbReference type="EMBL" id="QQBB01000007">
    <property type="protein sequence ID" value="RDI57177.1"/>
    <property type="molecule type" value="Genomic_DNA"/>
</dbReference>
<dbReference type="SUPFAM" id="SSF52172">
    <property type="entry name" value="CheY-like"/>
    <property type="match status" value="1"/>
</dbReference>
<dbReference type="PROSITE" id="PS00622">
    <property type="entry name" value="HTH_LUXR_1"/>
    <property type="match status" value="1"/>
</dbReference>